<dbReference type="Proteomes" id="UP000198460">
    <property type="component" value="Unassembled WGS sequence"/>
</dbReference>
<evidence type="ECO:0000313" key="2">
    <source>
        <dbReference type="Proteomes" id="UP000198460"/>
    </source>
</evidence>
<dbReference type="AlphaFoldDB" id="A0A238HA98"/>
<reference evidence="1 2" key="1">
    <citation type="submission" date="2017-04" db="EMBL/GenBank/DDBJ databases">
        <authorList>
            <person name="Afonso C.L."/>
            <person name="Miller P.J."/>
            <person name="Scott M.A."/>
            <person name="Spackman E."/>
            <person name="Goraichik I."/>
            <person name="Dimitrov K.M."/>
            <person name="Suarez D.L."/>
            <person name="Swayne D.E."/>
        </authorList>
    </citation>
    <scope>NUCLEOTIDE SEQUENCE [LARGE SCALE GENOMIC DNA]</scope>
    <source>
        <strain evidence="1">LMG 28154</strain>
    </source>
</reference>
<proteinExistence type="predicted"/>
<name>A0A238HA98_9BURK</name>
<organism evidence="1 2">
    <name type="scientific">Burkholderia singularis</name>
    <dbReference type="NCBI Taxonomy" id="1503053"/>
    <lineage>
        <taxon>Bacteria</taxon>
        <taxon>Pseudomonadati</taxon>
        <taxon>Pseudomonadota</taxon>
        <taxon>Betaproteobacteria</taxon>
        <taxon>Burkholderiales</taxon>
        <taxon>Burkholderiaceae</taxon>
        <taxon>Burkholderia</taxon>
        <taxon>pseudomallei group</taxon>
    </lineage>
</organism>
<dbReference type="EMBL" id="FXAN01000085">
    <property type="protein sequence ID" value="SMG01947.1"/>
    <property type="molecule type" value="Genomic_DNA"/>
</dbReference>
<protein>
    <submittedName>
        <fullName evidence="1">Uncharacterized protein</fullName>
    </submittedName>
</protein>
<evidence type="ECO:0000313" key="1">
    <source>
        <dbReference type="EMBL" id="SMG01947.1"/>
    </source>
</evidence>
<sequence>MSRGDGFVQHRWGVSGESKDDPIYLMAIRKGIKKNLMRWNDPIPSTNFIIGIIHSY</sequence>
<gene>
    <name evidence="1" type="ORF">BSIN_4705</name>
</gene>
<accession>A0A238HA98</accession>